<dbReference type="PANTHER" id="PTHR44051">
    <property type="entry name" value="GLUTATHIONE S-TRANSFERASE-RELATED"/>
    <property type="match status" value="1"/>
</dbReference>
<dbReference type="Proteomes" id="UP000539985">
    <property type="component" value="Unassembled WGS sequence"/>
</dbReference>
<dbReference type="RefSeq" id="WP_177102503.1">
    <property type="nucleotide sequence ID" value="NZ_JACAQB010000006.1"/>
</dbReference>
<keyword evidence="2" id="KW-0808">Transferase</keyword>
<dbReference type="GO" id="GO:0016740">
    <property type="term" value="F:transferase activity"/>
    <property type="evidence" value="ECO:0007669"/>
    <property type="project" value="UniProtKB-KW"/>
</dbReference>
<dbReference type="SFLD" id="SFLDS00019">
    <property type="entry name" value="Glutathione_Transferase_(cytos"/>
    <property type="match status" value="1"/>
</dbReference>
<dbReference type="EMBL" id="JACAQB010000006">
    <property type="protein sequence ID" value="NWB97021.1"/>
    <property type="molecule type" value="Genomic_DNA"/>
</dbReference>
<accession>A0A7Y8C3A8</accession>
<feature type="domain" description="GST N-terminal" evidence="1">
    <location>
        <begin position="1"/>
        <end position="81"/>
    </location>
</feature>
<dbReference type="Gene3D" id="1.20.1050.10">
    <property type="match status" value="1"/>
</dbReference>
<dbReference type="Gene3D" id="3.40.30.10">
    <property type="entry name" value="Glutaredoxin"/>
    <property type="match status" value="1"/>
</dbReference>
<evidence type="ECO:0000259" key="1">
    <source>
        <dbReference type="PROSITE" id="PS50404"/>
    </source>
</evidence>
<dbReference type="SFLD" id="SFLDG00358">
    <property type="entry name" value="Main_(cytGST)"/>
    <property type="match status" value="1"/>
</dbReference>
<organism evidence="2 3">
    <name type="scientific">Pseudomonas gingeri</name>
    <dbReference type="NCBI Taxonomy" id="117681"/>
    <lineage>
        <taxon>Bacteria</taxon>
        <taxon>Pseudomonadati</taxon>
        <taxon>Pseudomonadota</taxon>
        <taxon>Gammaproteobacteria</taxon>
        <taxon>Pseudomonadales</taxon>
        <taxon>Pseudomonadaceae</taxon>
        <taxon>Pseudomonas</taxon>
    </lineage>
</organism>
<dbReference type="SUPFAM" id="SSF47616">
    <property type="entry name" value="GST C-terminal domain-like"/>
    <property type="match status" value="1"/>
</dbReference>
<reference evidence="2 3" key="1">
    <citation type="submission" date="2020-04" db="EMBL/GenBank/DDBJ databases">
        <title>Molecular characterization of pseudomonads from Agaricus bisporus reveal novel blotch 2 pathogens in Western Europe.</title>
        <authorList>
            <person name="Taparia T."/>
            <person name="Krijger M."/>
            <person name="Haynes E."/>
            <person name="Elpinstone J.G."/>
            <person name="Noble R."/>
            <person name="Van Der Wolf J."/>
        </authorList>
    </citation>
    <scope>NUCLEOTIDE SEQUENCE [LARGE SCALE GENOMIC DNA]</scope>
    <source>
        <strain evidence="2 3">H7001</strain>
    </source>
</reference>
<dbReference type="SUPFAM" id="SSF52833">
    <property type="entry name" value="Thioredoxin-like"/>
    <property type="match status" value="1"/>
</dbReference>
<sequence length="216" mass="23929">MDLRLYHSPFACSLACRFALAEANLPHELVMVRTSRQENRSEEFKRINPTQKIPVLEANGTIITETSAILPFIAELSPSSQLLPTDPIKKAQVLSLVGYLSSTVHPAWTAIMHPERFTAEPNSIKDVRNSAITRIGASLQLLETTFSSTPLGETFDISQAYLAVLLAWRAHPLVKGLPLTPALDMLQERVLARPRLQPLVQADLAAYAEDMTDKTE</sequence>
<evidence type="ECO:0000313" key="2">
    <source>
        <dbReference type="EMBL" id="NWB97021.1"/>
    </source>
</evidence>
<dbReference type="PANTHER" id="PTHR44051:SF8">
    <property type="entry name" value="GLUTATHIONE S-TRANSFERASE GSTA"/>
    <property type="match status" value="1"/>
</dbReference>
<comment type="caution">
    <text evidence="2">The sequence shown here is derived from an EMBL/GenBank/DDBJ whole genome shotgun (WGS) entry which is preliminary data.</text>
</comment>
<evidence type="ECO:0000313" key="3">
    <source>
        <dbReference type="Proteomes" id="UP000539985"/>
    </source>
</evidence>
<dbReference type="AlphaFoldDB" id="A0A7Y8C3A8"/>
<dbReference type="InterPro" id="IPR036282">
    <property type="entry name" value="Glutathione-S-Trfase_C_sf"/>
</dbReference>
<protein>
    <submittedName>
        <fullName evidence="2">Glutathione S-transferase family protein</fullName>
    </submittedName>
</protein>
<proteinExistence type="predicted"/>
<dbReference type="InterPro" id="IPR004045">
    <property type="entry name" value="Glutathione_S-Trfase_N"/>
</dbReference>
<dbReference type="InterPro" id="IPR040079">
    <property type="entry name" value="Glutathione_S-Trfase"/>
</dbReference>
<name>A0A7Y8C3A8_9PSED</name>
<gene>
    <name evidence="2" type="ORF">HX882_14065</name>
</gene>
<dbReference type="PROSITE" id="PS50404">
    <property type="entry name" value="GST_NTER"/>
    <property type="match status" value="1"/>
</dbReference>
<dbReference type="InterPro" id="IPR036249">
    <property type="entry name" value="Thioredoxin-like_sf"/>
</dbReference>
<dbReference type="Pfam" id="PF02798">
    <property type="entry name" value="GST_N"/>
    <property type="match status" value="1"/>
</dbReference>
<dbReference type="CDD" id="cd03057">
    <property type="entry name" value="GST_N_Beta"/>
    <property type="match status" value="1"/>
</dbReference>